<dbReference type="SUPFAM" id="SSF144083">
    <property type="entry name" value="Magnesium transport protein CorA, transmembrane region"/>
    <property type="match status" value="1"/>
</dbReference>
<evidence type="ECO:0000256" key="3">
    <source>
        <dbReference type="ARBA" id="ARBA00022448"/>
    </source>
</evidence>
<comment type="similarity">
    <text evidence="2">Belongs to the CorA metal ion transporter (MIT) (TC 1.A.35) family.</text>
</comment>
<dbReference type="InterPro" id="IPR002523">
    <property type="entry name" value="MgTranspt_CorA/ZnTranspt_ZntB"/>
</dbReference>
<comment type="caution">
    <text evidence="9">The sequence shown here is derived from an EMBL/GenBank/DDBJ whole genome shotgun (WGS) entry which is preliminary data.</text>
</comment>
<evidence type="ECO:0000256" key="2">
    <source>
        <dbReference type="ARBA" id="ARBA00009765"/>
    </source>
</evidence>
<keyword evidence="10" id="KW-1185">Reference proteome</keyword>
<evidence type="ECO:0000313" key="9">
    <source>
        <dbReference type="EMBL" id="MFD1047361.1"/>
    </source>
</evidence>
<keyword evidence="7 8" id="KW-0472">Membrane</keyword>
<evidence type="ECO:0000256" key="4">
    <source>
        <dbReference type="ARBA" id="ARBA00022475"/>
    </source>
</evidence>
<evidence type="ECO:0000256" key="7">
    <source>
        <dbReference type="ARBA" id="ARBA00023136"/>
    </source>
</evidence>
<dbReference type="Gene3D" id="1.20.58.340">
    <property type="entry name" value="Magnesium transport protein CorA, transmembrane region"/>
    <property type="match status" value="2"/>
</dbReference>
<keyword evidence="6 8" id="KW-1133">Transmembrane helix</keyword>
<proteinExistence type="inferred from homology"/>
<keyword evidence="5 8" id="KW-0812">Transmembrane</keyword>
<comment type="subcellular location">
    <subcellularLocation>
        <location evidence="1">Cell membrane</location>
        <topology evidence="1">Multi-pass membrane protein</topology>
    </subcellularLocation>
</comment>
<feature type="non-terminal residue" evidence="9">
    <location>
        <position position="1"/>
    </location>
</feature>
<keyword evidence="3" id="KW-0813">Transport</keyword>
<sequence length="210" mass="23845">DDGIKPDDFVERWDAEPALAECGVSFLLYGILDYLANSQLDALQMLDERVDTLEESVFTESPTSTAMQRQLMRMHRSLALMRRKVIPMEPVLNSVMRRDTPIYEPRMTPYYQDVLDHVLYAADQIEGMRDLIATIRDTQLNLQGNRMNMIMKQVTSWAAIVAVPTLITGIYGQNVPFPGVDQPWGAWLSTVAIVLASVGLYASFKKKDWL</sequence>
<dbReference type="Proteomes" id="UP001597045">
    <property type="component" value="Unassembled WGS sequence"/>
</dbReference>
<dbReference type="PANTHER" id="PTHR46494:SF1">
    <property type="entry name" value="CORA FAMILY METAL ION TRANSPORTER (EUROFUNG)"/>
    <property type="match status" value="1"/>
</dbReference>
<dbReference type="Pfam" id="PF01544">
    <property type="entry name" value="CorA"/>
    <property type="match status" value="1"/>
</dbReference>
<keyword evidence="4" id="KW-1003">Cell membrane</keyword>
<reference evidence="10" key="1">
    <citation type="journal article" date="2019" name="Int. J. Syst. Evol. Microbiol.">
        <title>The Global Catalogue of Microorganisms (GCM) 10K type strain sequencing project: providing services to taxonomists for standard genome sequencing and annotation.</title>
        <authorList>
            <consortium name="The Broad Institute Genomics Platform"/>
            <consortium name="The Broad Institute Genome Sequencing Center for Infectious Disease"/>
            <person name="Wu L."/>
            <person name="Ma J."/>
        </authorList>
    </citation>
    <scope>NUCLEOTIDE SEQUENCE [LARGE SCALE GENOMIC DNA]</scope>
    <source>
        <strain evidence="10">JCM 31486</strain>
    </source>
</reference>
<feature type="transmembrane region" description="Helical" evidence="8">
    <location>
        <begin position="154"/>
        <end position="172"/>
    </location>
</feature>
<dbReference type="InterPro" id="IPR045863">
    <property type="entry name" value="CorA_TM1_TM2"/>
</dbReference>
<organism evidence="9 10">
    <name type="scientific">Kibdelosporangium lantanae</name>
    <dbReference type="NCBI Taxonomy" id="1497396"/>
    <lineage>
        <taxon>Bacteria</taxon>
        <taxon>Bacillati</taxon>
        <taxon>Actinomycetota</taxon>
        <taxon>Actinomycetes</taxon>
        <taxon>Pseudonocardiales</taxon>
        <taxon>Pseudonocardiaceae</taxon>
        <taxon>Kibdelosporangium</taxon>
    </lineage>
</organism>
<accession>A0ABW3M9S5</accession>
<name>A0ABW3M9S5_9PSEU</name>
<evidence type="ECO:0000256" key="1">
    <source>
        <dbReference type="ARBA" id="ARBA00004651"/>
    </source>
</evidence>
<gene>
    <name evidence="9" type="ORF">ACFQ1S_18340</name>
</gene>
<evidence type="ECO:0000256" key="5">
    <source>
        <dbReference type="ARBA" id="ARBA00022692"/>
    </source>
</evidence>
<evidence type="ECO:0000256" key="8">
    <source>
        <dbReference type="SAM" id="Phobius"/>
    </source>
</evidence>
<protein>
    <submittedName>
        <fullName evidence="9">Magnesium transporter CorA family protein</fullName>
    </submittedName>
</protein>
<feature type="transmembrane region" description="Helical" evidence="8">
    <location>
        <begin position="184"/>
        <end position="204"/>
    </location>
</feature>
<dbReference type="PANTHER" id="PTHR46494">
    <property type="entry name" value="CORA FAMILY METAL ION TRANSPORTER (EUROFUNG)"/>
    <property type="match status" value="1"/>
</dbReference>
<dbReference type="CDD" id="cd12822">
    <property type="entry name" value="TmCorA-like"/>
    <property type="match status" value="1"/>
</dbReference>
<dbReference type="InterPro" id="IPR045861">
    <property type="entry name" value="CorA_cytoplasmic_dom"/>
</dbReference>
<dbReference type="EMBL" id="JBHTIS010001038">
    <property type="protein sequence ID" value="MFD1047361.1"/>
    <property type="molecule type" value="Genomic_DNA"/>
</dbReference>
<evidence type="ECO:0000256" key="6">
    <source>
        <dbReference type="ARBA" id="ARBA00022989"/>
    </source>
</evidence>
<evidence type="ECO:0000313" key="10">
    <source>
        <dbReference type="Proteomes" id="UP001597045"/>
    </source>
</evidence>
<dbReference type="SUPFAM" id="SSF143865">
    <property type="entry name" value="CorA soluble domain-like"/>
    <property type="match status" value="1"/>
</dbReference>